<keyword evidence="4" id="KW-1185">Reference proteome</keyword>
<feature type="chain" id="PRO_5002150812" description="Glycosyl transferase family 8 protein" evidence="2">
    <location>
        <begin position="36"/>
        <end position="486"/>
    </location>
</feature>
<dbReference type="RefSeq" id="XP_040618015.1">
    <property type="nucleotide sequence ID" value="XM_040758896.1"/>
</dbReference>
<dbReference type="AlphaFoldDB" id="A0A0C2IT17"/>
<evidence type="ECO:0000313" key="4">
    <source>
        <dbReference type="Proteomes" id="UP000031575"/>
    </source>
</evidence>
<evidence type="ECO:0000313" key="3">
    <source>
        <dbReference type="EMBL" id="KIH90005.1"/>
    </source>
</evidence>
<gene>
    <name evidence="3" type="ORF">SPBR_00577</name>
</gene>
<dbReference type="OrthoDB" id="3527108at2759"/>
<keyword evidence="2" id="KW-0732">Signal</keyword>
<comment type="caution">
    <text evidence="3">The sequence shown here is derived from an EMBL/GenBank/DDBJ whole genome shotgun (WGS) entry which is preliminary data.</text>
</comment>
<accession>A0A0C2IT17</accession>
<feature type="signal peptide" evidence="2">
    <location>
        <begin position="1"/>
        <end position="35"/>
    </location>
</feature>
<dbReference type="VEuPathDB" id="FungiDB:SPBR_00577"/>
<feature type="region of interest" description="Disordered" evidence="1">
    <location>
        <begin position="43"/>
        <end position="82"/>
    </location>
</feature>
<sequence length="486" mass="54908">MLIGLSPRRRFAVISIFSFVVLLALFSRTEMGVTALDTVKEKLPLPPMRSGQGQGKEEKEKEKEKPRPHPKYKPLPSDNSGYVPPPVREPFPLLANSDASTLPPPIPEWNRPRPNLHTEYGLSTPPPLLIGFTRSWPILLQAVVSYITAGWPAEQIYVVENTGVQQANTRGQLTLQHPFYLNHTTLRRLGVNVVQTPVLLTFAQLQNFYLSLTYARGWSYYFWSHMDVLTLSYEEGLDGVTPPYSDKGVNGKAGSGYKTVYELCCQALQGTLLDDPHWGLRFFAYDHLALVNPAAYEAVGGWDTLIPYYMTDCDMHARLAMANWTIEDRRAGIVTDVNTVLADLAVLYRVDGLPDPDFVDPNPRPQTEEEKKIHGRDDAAAAANNNLPPAPPVDSRLDQWRKLRTVSDRMFQYKHGDRERNTWQAGQKGGQGEKFYYPAQGIAEGIDVLTEAGREVYRRKWGHRDCDLVDGAGLSLWDQWLVEKDW</sequence>
<protein>
    <recommendedName>
        <fullName evidence="5">Glycosyl transferase family 8 protein</fullName>
    </recommendedName>
</protein>
<dbReference type="GeneID" id="63673817"/>
<organism evidence="3 4">
    <name type="scientific">Sporothrix brasiliensis 5110</name>
    <dbReference type="NCBI Taxonomy" id="1398154"/>
    <lineage>
        <taxon>Eukaryota</taxon>
        <taxon>Fungi</taxon>
        <taxon>Dikarya</taxon>
        <taxon>Ascomycota</taxon>
        <taxon>Pezizomycotina</taxon>
        <taxon>Sordariomycetes</taxon>
        <taxon>Sordariomycetidae</taxon>
        <taxon>Ophiostomatales</taxon>
        <taxon>Ophiostomataceae</taxon>
        <taxon>Sporothrix</taxon>
    </lineage>
</organism>
<reference evidence="3 4" key="1">
    <citation type="journal article" date="2014" name="BMC Genomics">
        <title>Comparative genomics of the major fungal agents of human and animal Sporotrichosis: Sporothrix schenckii and Sporothrix brasiliensis.</title>
        <authorList>
            <person name="Teixeira M.M."/>
            <person name="de Almeida L.G."/>
            <person name="Kubitschek-Barreira P."/>
            <person name="Alves F.L."/>
            <person name="Kioshima E.S."/>
            <person name="Abadio A.K."/>
            <person name="Fernandes L."/>
            <person name="Derengowski L.S."/>
            <person name="Ferreira K.S."/>
            <person name="Souza R.C."/>
            <person name="Ruiz J.C."/>
            <person name="de Andrade N.C."/>
            <person name="Paes H.C."/>
            <person name="Nicola A.M."/>
            <person name="Albuquerque P."/>
            <person name="Gerber A.L."/>
            <person name="Martins V.P."/>
            <person name="Peconick L.D."/>
            <person name="Neto A.V."/>
            <person name="Chaucanez C.B."/>
            <person name="Silva P.A."/>
            <person name="Cunha O.L."/>
            <person name="de Oliveira F.F."/>
            <person name="dos Santos T.C."/>
            <person name="Barros A.L."/>
            <person name="Soares M.A."/>
            <person name="de Oliveira L.M."/>
            <person name="Marini M.M."/>
            <person name="Villalobos-Duno H."/>
            <person name="Cunha M.M."/>
            <person name="de Hoog S."/>
            <person name="da Silveira J.F."/>
            <person name="Henrissat B."/>
            <person name="Nino-Vega G.A."/>
            <person name="Cisalpino P.S."/>
            <person name="Mora-Montes H.M."/>
            <person name="Almeida S.R."/>
            <person name="Stajich J.E."/>
            <person name="Lopes-Bezerra L.M."/>
            <person name="Vasconcelos A.T."/>
            <person name="Felipe M.S."/>
        </authorList>
    </citation>
    <scope>NUCLEOTIDE SEQUENCE [LARGE SCALE GENOMIC DNA]</scope>
    <source>
        <strain evidence="3 4">5110</strain>
    </source>
</reference>
<proteinExistence type="predicted"/>
<dbReference type="EMBL" id="AWTV01000008">
    <property type="protein sequence ID" value="KIH90005.1"/>
    <property type="molecule type" value="Genomic_DNA"/>
</dbReference>
<feature type="region of interest" description="Disordered" evidence="1">
    <location>
        <begin position="356"/>
        <end position="394"/>
    </location>
</feature>
<dbReference type="HOGENOM" id="CLU_031065_0_0_1"/>
<evidence type="ECO:0000256" key="1">
    <source>
        <dbReference type="SAM" id="MobiDB-lite"/>
    </source>
</evidence>
<evidence type="ECO:0000256" key="2">
    <source>
        <dbReference type="SAM" id="SignalP"/>
    </source>
</evidence>
<dbReference type="Proteomes" id="UP000031575">
    <property type="component" value="Unassembled WGS sequence"/>
</dbReference>
<name>A0A0C2IT17_9PEZI</name>
<feature type="compositionally biased region" description="Basic and acidic residues" evidence="1">
    <location>
        <begin position="55"/>
        <end position="67"/>
    </location>
</feature>
<feature type="compositionally biased region" description="Basic and acidic residues" evidence="1">
    <location>
        <begin position="366"/>
        <end position="379"/>
    </location>
</feature>
<evidence type="ECO:0008006" key="5">
    <source>
        <dbReference type="Google" id="ProtNLM"/>
    </source>
</evidence>